<dbReference type="AlphaFoldDB" id="A0A5C3L4D9"/>
<name>A0A5C3L4D9_COPMA</name>
<sequence length="588" mass="66645">MDIYAPNAYSNLAANASNFDKDHARLKSREAWREDERWQIDTRISQLQQLQHPEHVLLDLKIQRNQLSVISQLPSEMLSRIFIFVEWAAKYENPGYGRPRWVDFTYVSRHWRGVALGTPSLWSDIKLFVTPWLRAMLERSQHLPVDLTANLGGNRSPRLIKVGIETLKPHVSRLRQLELYAQRRDVLEQFLDILPTSLPDLYSLFIVYHNHYDTLDLPQNLFIDGVPKLREVALSGCRIPRKFGLFQPGLTFLHVSFNRGMTATDASEAADDFLRVLESMPALEGLSIQFVFPDFSKTERGREPIQLPCLESLSLQAELSDIADFLKLISIPTSAHVTVESLEEMPSIEAMPDFVAALHSSWLSAPLMQAGSPQPPPCMKALEVVSNDNYWCLRAWFTDVANCMDINLELTQMLVDANYTSEELGKVLFYLPLGDIRTLNLCGSITADPYMVSIGQWQSLKHISLDGTVIETFLEYMETDPSLSDGLSSTPTFLTSLEDLKITGADIYHKECPETLPVEALLDFLMIRYEFGSAIRSLKLVGYIDLAESEVERIRHIVGDIGTHWNGPMNYKEHGKPAAEPNSDLCSE</sequence>
<keyword evidence="2" id="KW-1185">Reference proteome</keyword>
<dbReference type="EMBL" id="ML210226">
    <property type="protein sequence ID" value="TFK23068.1"/>
    <property type="molecule type" value="Genomic_DNA"/>
</dbReference>
<gene>
    <name evidence="1" type="ORF">FA15DRAFT_757550</name>
</gene>
<dbReference type="InterPro" id="IPR032675">
    <property type="entry name" value="LRR_dom_sf"/>
</dbReference>
<protein>
    <submittedName>
        <fullName evidence="1">Uncharacterized protein</fullName>
    </submittedName>
</protein>
<evidence type="ECO:0000313" key="1">
    <source>
        <dbReference type="EMBL" id="TFK23068.1"/>
    </source>
</evidence>
<dbReference type="SUPFAM" id="SSF52047">
    <property type="entry name" value="RNI-like"/>
    <property type="match status" value="1"/>
</dbReference>
<dbReference type="OrthoDB" id="3156934at2759"/>
<reference evidence="1 2" key="1">
    <citation type="journal article" date="2019" name="Nat. Ecol. Evol.">
        <title>Megaphylogeny resolves global patterns of mushroom evolution.</title>
        <authorList>
            <person name="Varga T."/>
            <person name="Krizsan K."/>
            <person name="Foldi C."/>
            <person name="Dima B."/>
            <person name="Sanchez-Garcia M."/>
            <person name="Sanchez-Ramirez S."/>
            <person name="Szollosi G.J."/>
            <person name="Szarkandi J.G."/>
            <person name="Papp V."/>
            <person name="Albert L."/>
            <person name="Andreopoulos W."/>
            <person name="Angelini C."/>
            <person name="Antonin V."/>
            <person name="Barry K.W."/>
            <person name="Bougher N.L."/>
            <person name="Buchanan P."/>
            <person name="Buyck B."/>
            <person name="Bense V."/>
            <person name="Catcheside P."/>
            <person name="Chovatia M."/>
            <person name="Cooper J."/>
            <person name="Damon W."/>
            <person name="Desjardin D."/>
            <person name="Finy P."/>
            <person name="Geml J."/>
            <person name="Haridas S."/>
            <person name="Hughes K."/>
            <person name="Justo A."/>
            <person name="Karasinski D."/>
            <person name="Kautmanova I."/>
            <person name="Kiss B."/>
            <person name="Kocsube S."/>
            <person name="Kotiranta H."/>
            <person name="LaButti K.M."/>
            <person name="Lechner B.E."/>
            <person name="Liimatainen K."/>
            <person name="Lipzen A."/>
            <person name="Lukacs Z."/>
            <person name="Mihaltcheva S."/>
            <person name="Morgado L.N."/>
            <person name="Niskanen T."/>
            <person name="Noordeloos M.E."/>
            <person name="Ohm R.A."/>
            <person name="Ortiz-Santana B."/>
            <person name="Ovrebo C."/>
            <person name="Racz N."/>
            <person name="Riley R."/>
            <person name="Savchenko A."/>
            <person name="Shiryaev A."/>
            <person name="Soop K."/>
            <person name="Spirin V."/>
            <person name="Szebenyi C."/>
            <person name="Tomsovsky M."/>
            <person name="Tulloss R.E."/>
            <person name="Uehling J."/>
            <person name="Grigoriev I.V."/>
            <person name="Vagvolgyi C."/>
            <person name="Papp T."/>
            <person name="Martin F.M."/>
            <person name="Miettinen O."/>
            <person name="Hibbett D.S."/>
            <person name="Nagy L.G."/>
        </authorList>
    </citation>
    <scope>NUCLEOTIDE SEQUENCE [LARGE SCALE GENOMIC DNA]</scope>
    <source>
        <strain evidence="1 2">CBS 121175</strain>
    </source>
</reference>
<dbReference type="STRING" id="230819.A0A5C3L4D9"/>
<accession>A0A5C3L4D9</accession>
<organism evidence="1 2">
    <name type="scientific">Coprinopsis marcescibilis</name>
    <name type="common">Agaric fungus</name>
    <name type="synonym">Psathyrella marcescibilis</name>
    <dbReference type="NCBI Taxonomy" id="230819"/>
    <lineage>
        <taxon>Eukaryota</taxon>
        <taxon>Fungi</taxon>
        <taxon>Dikarya</taxon>
        <taxon>Basidiomycota</taxon>
        <taxon>Agaricomycotina</taxon>
        <taxon>Agaricomycetes</taxon>
        <taxon>Agaricomycetidae</taxon>
        <taxon>Agaricales</taxon>
        <taxon>Agaricineae</taxon>
        <taxon>Psathyrellaceae</taxon>
        <taxon>Coprinopsis</taxon>
    </lineage>
</organism>
<dbReference type="Gene3D" id="3.80.10.10">
    <property type="entry name" value="Ribonuclease Inhibitor"/>
    <property type="match status" value="1"/>
</dbReference>
<dbReference type="Proteomes" id="UP000307440">
    <property type="component" value="Unassembled WGS sequence"/>
</dbReference>
<evidence type="ECO:0000313" key="2">
    <source>
        <dbReference type="Proteomes" id="UP000307440"/>
    </source>
</evidence>
<proteinExistence type="predicted"/>
<dbReference type="Gene3D" id="1.20.1280.50">
    <property type="match status" value="1"/>
</dbReference>